<dbReference type="EC" id="2.7.13.3" evidence="2"/>
<dbReference type="Proteomes" id="UP000006765">
    <property type="component" value="Unassembled WGS sequence"/>
</dbReference>
<keyword evidence="8" id="KW-0472">Membrane</keyword>
<evidence type="ECO:0000256" key="1">
    <source>
        <dbReference type="ARBA" id="ARBA00000085"/>
    </source>
</evidence>
<evidence type="ECO:0000256" key="4">
    <source>
        <dbReference type="ARBA" id="ARBA00022679"/>
    </source>
</evidence>
<dbReference type="Gene3D" id="3.30.450.20">
    <property type="entry name" value="PAS domain"/>
    <property type="match status" value="2"/>
</dbReference>
<dbReference type="AlphaFoldDB" id="K2HNV2"/>
<dbReference type="PANTHER" id="PTHR41523:SF8">
    <property type="entry name" value="ETHYLENE RESPONSE SENSOR PROTEIN"/>
    <property type="match status" value="1"/>
</dbReference>
<dbReference type="OrthoDB" id="9767435at2"/>
<feature type="transmembrane region" description="Helical" evidence="8">
    <location>
        <begin position="284"/>
        <end position="306"/>
    </location>
</feature>
<evidence type="ECO:0000256" key="7">
    <source>
        <dbReference type="ARBA" id="ARBA00022840"/>
    </source>
</evidence>
<dbReference type="STRING" id="1231392.OCGS_1377"/>
<dbReference type="Gene3D" id="3.30.565.10">
    <property type="entry name" value="Histidine kinase-like ATPase, C-terminal domain"/>
    <property type="match status" value="1"/>
</dbReference>
<dbReference type="PATRIC" id="fig|1231392.3.peg.1381"/>
<sequence>MLGGGRGFGILDRLDVRLVALLGVALAPVGIIAMVQTYRVIEEANSQFDAAIVSSTRAAAAMERESLLRGRAAAAAGAIFAPPLLNDPLDCNAQMVRLVASDPMLQFAGVVGLDGIVLCGSDGYGTDVSQGAAYREYVAERGSITAATRGLISGASVVIMTEPIVQDGQDIGYFAVSVPQSPPDIVGTEIGGVRPLEIITFDEDGLVLTAQSATVETDITPRLPRGRTLADLTAPEAYSFRAPNEAGQERVYAIAPLIEEELFTMSIWLPGDIGTRGLPALSAIVFPLLMWLVSIGVAYFAVHRLVTRHIRDLRRRIRAFTATRHITVPNPSRDTPAELREVILAFHTMTDQIMRDEADLENSLHEKDVLLREVHHRVKNNLQLIASMTNMQLRKTEVPETRFVLRRLQDRVLGLATIHRNLYEASVLTRIDSARLMSDLSRQILRAGSADEAGIHIEMAFDTVGLYPDQAVPLSLLLTETLTNALKYIGRPADGKPWLSVRLDRLDDGEVTLRVANSTGEHLNDQQGLGAAGLGSQLIDAFVLQLSAQIERNIDDGRFEVVVRFRPSDFEND</sequence>
<dbReference type="InterPro" id="IPR011495">
    <property type="entry name" value="Sig_transdc_His_kin_sub2_dim/P"/>
</dbReference>
<gene>
    <name evidence="10" type="ORF">OCGS_1377</name>
</gene>
<comment type="caution">
    <text evidence="10">The sequence shown here is derived from an EMBL/GenBank/DDBJ whole genome shotgun (WGS) entry which is preliminary data.</text>
</comment>
<keyword evidence="11" id="KW-1185">Reference proteome</keyword>
<keyword evidence="6 10" id="KW-0418">Kinase</keyword>
<keyword evidence="5" id="KW-0547">Nucleotide-binding</keyword>
<keyword evidence="8" id="KW-0812">Transmembrane</keyword>
<evidence type="ECO:0000256" key="8">
    <source>
        <dbReference type="SAM" id="Phobius"/>
    </source>
</evidence>
<keyword evidence="8" id="KW-1133">Transmembrane helix</keyword>
<feature type="domain" description="Signal transduction histidine kinase subgroup 2 dimerisation and phosphoacceptor" evidence="9">
    <location>
        <begin position="373"/>
        <end position="446"/>
    </location>
</feature>
<dbReference type="Pfam" id="PF07568">
    <property type="entry name" value="HisKA_2"/>
    <property type="match status" value="1"/>
</dbReference>
<accession>K2HNV2</accession>
<evidence type="ECO:0000256" key="5">
    <source>
        <dbReference type="ARBA" id="ARBA00022741"/>
    </source>
</evidence>
<comment type="catalytic activity">
    <reaction evidence="1">
        <text>ATP + protein L-histidine = ADP + protein N-phospho-L-histidine.</text>
        <dbReference type="EC" id="2.7.13.3"/>
    </reaction>
</comment>
<reference evidence="10 11" key="1">
    <citation type="journal article" date="2012" name="J. Bacteriol.">
        <title>Draft Genome Sequence of Oceaniovalibus guishaninsula JLT2003T.</title>
        <authorList>
            <person name="Tang K."/>
            <person name="Liu K."/>
            <person name="Jiao N."/>
        </authorList>
    </citation>
    <scope>NUCLEOTIDE SEQUENCE [LARGE SCALE GENOMIC DNA]</scope>
    <source>
        <strain evidence="10 11">JLT2003</strain>
    </source>
</reference>
<evidence type="ECO:0000313" key="11">
    <source>
        <dbReference type="Proteomes" id="UP000006765"/>
    </source>
</evidence>
<protein>
    <recommendedName>
        <fullName evidence="2">histidine kinase</fullName>
        <ecNumber evidence="2">2.7.13.3</ecNumber>
    </recommendedName>
</protein>
<keyword evidence="3" id="KW-0597">Phosphoprotein</keyword>
<evidence type="ECO:0000313" key="10">
    <source>
        <dbReference type="EMBL" id="EKE44539.1"/>
    </source>
</evidence>
<evidence type="ECO:0000256" key="2">
    <source>
        <dbReference type="ARBA" id="ARBA00012438"/>
    </source>
</evidence>
<dbReference type="GO" id="GO:0005524">
    <property type="term" value="F:ATP binding"/>
    <property type="evidence" value="ECO:0007669"/>
    <property type="project" value="UniProtKB-KW"/>
</dbReference>
<dbReference type="PANTHER" id="PTHR41523">
    <property type="entry name" value="TWO-COMPONENT SYSTEM SENSOR PROTEIN"/>
    <property type="match status" value="1"/>
</dbReference>
<dbReference type="GO" id="GO:0004673">
    <property type="term" value="F:protein histidine kinase activity"/>
    <property type="evidence" value="ECO:0007669"/>
    <property type="project" value="UniProtKB-EC"/>
</dbReference>
<dbReference type="InterPro" id="IPR036890">
    <property type="entry name" value="HATPase_C_sf"/>
</dbReference>
<evidence type="ECO:0000259" key="9">
    <source>
        <dbReference type="Pfam" id="PF07568"/>
    </source>
</evidence>
<keyword evidence="7" id="KW-0067">ATP-binding</keyword>
<evidence type="ECO:0000256" key="3">
    <source>
        <dbReference type="ARBA" id="ARBA00022553"/>
    </source>
</evidence>
<name>K2HNV2_9RHOB</name>
<proteinExistence type="predicted"/>
<evidence type="ECO:0000256" key="6">
    <source>
        <dbReference type="ARBA" id="ARBA00022777"/>
    </source>
</evidence>
<dbReference type="RefSeq" id="WP_007426529.1">
    <property type="nucleotide sequence ID" value="NZ_AMGO01000021.1"/>
</dbReference>
<dbReference type="EMBL" id="AMGO01000021">
    <property type="protein sequence ID" value="EKE44539.1"/>
    <property type="molecule type" value="Genomic_DNA"/>
</dbReference>
<keyword evidence="4" id="KW-0808">Transferase</keyword>
<dbReference type="eggNOG" id="COG3920">
    <property type="taxonomic scope" value="Bacteria"/>
</dbReference>
<organism evidence="10 11">
    <name type="scientific">Oceaniovalibus guishaninsula JLT2003</name>
    <dbReference type="NCBI Taxonomy" id="1231392"/>
    <lineage>
        <taxon>Bacteria</taxon>
        <taxon>Pseudomonadati</taxon>
        <taxon>Pseudomonadota</taxon>
        <taxon>Alphaproteobacteria</taxon>
        <taxon>Rhodobacterales</taxon>
        <taxon>Roseobacteraceae</taxon>
        <taxon>Oceaniovalibus</taxon>
    </lineage>
</organism>